<evidence type="ECO:0000259" key="1">
    <source>
        <dbReference type="Pfam" id="PF03364"/>
    </source>
</evidence>
<proteinExistence type="predicted"/>
<comment type="caution">
    <text evidence="2">The sequence shown here is derived from an EMBL/GenBank/DDBJ whole genome shotgun (WGS) entry which is preliminary data.</text>
</comment>
<feature type="domain" description="Coenzyme Q-binding protein COQ10 START" evidence="1">
    <location>
        <begin position="10"/>
        <end position="135"/>
    </location>
</feature>
<evidence type="ECO:0000313" key="3">
    <source>
        <dbReference type="Proteomes" id="UP000318834"/>
    </source>
</evidence>
<protein>
    <submittedName>
        <fullName evidence="2">SRPBCC family protein</fullName>
    </submittedName>
</protein>
<dbReference type="EMBL" id="VBAP01000085">
    <property type="protein sequence ID" value="TMI72564.1"/>
    <property type="molecule type" value="Genomic_DNA"/>
</dbReference>
<sequence length="159" mass="17715">MAQVAATAFIHAPLDRVYALAKDVEAFPSFMPDVESIRVLQRDGSRTVTEWVGVVKGRPVRWVEDDDWDDARHVCTFRQREGDFTRYEGAWTFAAVDQGTETTLVVDFELELPLAGALLSNLLKVLVRKNLESMLGAMRSRLEGTAEAPAGVRYKSGGR</sequence>
<dbReference type="AlphaFoldDB" id="A0A537IMQ8"/>
<accession>A0A537IMQ8</accession>
<reference evidence="2 3" key="1">
    <citation type="journal article" date="2019" name="Nat. Microbiol.">
        <title>Mediterranean grassland soil C-N compound turnover is dependent on rainfall and depth, and is mediated by genomically divergent microorganisms.</title>
        <authorList>
            <person name="Diamond S."/>
            <person name="Andeer P.F."/>
            <person name="Li Z."/>
            <person name="Crits-Christoph A."/>
            <person name="Burstein D."/>
            <person name="Anantharaman K."/>
            <person name="Lane K.R."/>
            <person name="Thomas B.C."/>
            <person name="Pan C."/>
            <person name="Northen T.R."/>
            <person name="Banfield J.F."/>
        </authorList>
    </citation>
    <scope>NUCLEOTIDE SEQUENCE [LARGE SCALE GENOMIC DNA]</scope>
    <source>
        <strain evidence="2">NP_8</strain>
    </source>
</reference>
<dbReference type="InterPro" id="IPR023393">
    <property type="entry name" value="START-like_dom_sf"/>
</dbReference>
<gene>
    <name evidence="2" type="ORF">E6H05_11015</name>
</gene>
<dbReference type="Pfam" id="PF03364">
    <property type="entry name" value="Polyketide_cyc"/>
    <property type="match status" value="1"/>
</dbReference>
<dbReference type="InterPro" id="IPR005031">
    <property type="entry name" value="COQ10_START"/>
</dbReference>
<evidence type="ECO:0000313" key="2">
    <source>
        <dbReference type="EMBL" id="TMI72564.1"/>
    </source>
</evidence>
<organism evidence="2 3">
    <name type="scientific">Candidatus Segetimicrobium genomatis</name>
    <dbReference type="NCBI Taxonomy" id="2569760"/>
    <lineage>
        <taxon>Bacteria</taxon>
        <taxon>Bacillati</taxon>
        <taxon>Candidatus Sysuimicrobiota</taxon>
        <taxon>Candidatus Sysuimicrobiia</taxon>
        <taxon>Candidatus Sysuimicrobiales</taxon>
        <taxon>Candidatus Segetimicrobiaceae</taxon>
        <taxon>Candidatus Segetimicrobium</taxon>
    </lineage>
</organism>
<dbReference type="Proteomes" id="UP000318834">
    <property type="component" value="Unassembled WGS sequence"/>
</dbReference>
<name>A0A537IMQ8_9BACT</name>
<dbReference type="SUPFAM" id="SSF55961">
    <property type="entry name" value="Bet v1-like"/>
    <property type="match status" value="1"/>
</dbReference>
<dbReference type="Gene3D" id="3.30.530.20">
    <property type="match status" value="1"/>
</dbReference>